<dbReference type="InterPro" id="IPR013087">
    <property type="entry name" value="Znf_C2H2_type"/>
</dbReference>
<feature type="compositionally biased region" description="Low complexity" evidence="9">
    <location>
        <begin position="1945"/>
        <end position="1955"/>
    </location>
</feature>
<feature type="region of interest" description="Disordered" evidence="9">
    <location>
        <begin position="1691"/>
        <end position="1730"/>
    </location>
</feature>
<keyword evidence="3" id="KW-0677">Repeat</keyword>
<sequence>MIKKRLQKRSAVKCVSGRSGTNGIGKENIKITIPNAGSVNKMDNKTIQLDFKLLVGQSLNLLDSLDAVSQCDALHYLLRTLKCKYPEACERVTRALFPHITDEFASSTKTANKKQLQLQLLLTAKKEEIKTEDEGSTDLNQNFEKILCKEEIMCLDEDDDDMVGGMDLHANVENSASNNRHLHYNSTHALKQDPLDLIPSSIINTRHLTKANSNATFEHAIVGNSGGAITRLAGDDSYNSWAELATCDQEKNMTRHNTKNNKHNNYPRLLSEKLVLSIDEGCNPTTKAKDDYYFYPDNEWTIHYHHSTGEFNVRAYKQLFRFRLQTALSEEHKTFLKKFYKNFILSGQLLGTRPPLHVLEKVREQRLEEWQQLRLRKLAAVAAATAYTQQRQILPAITFDSELESESESQMSTSVAAPEMMKFEEITEEDAGAGRLVHGMEMEPDIEDVLGGGSSASGSGHSNSSNGGATTDLQTLVATTPESVSTMTTTINNTNTASLAGGESTTSGSLSSNSKPLLHNQQQQQGNSNLVINGLTASNNINNLSYNNQQLANIVGDLPSVAPKEPNQQPQSLQGISTQIERQNRLLEQRQPNFSNQYLQERNEQPLNSLHFPTLNDVARENVLDSATLDNGSNSNININKIESMLLPGLNNCSNSSGSGSANGPGSDSTAMKNMPESLHNNVLNANQSHFLGLQQQQQQQQEQQRLIKQNQKQDTPQLLQQHRNVNANLQHPQTHPLTLLGGMAESAQHQLQQQQQEQLQLQQQRMQQQSTNTAAFINSIDNILDNGSLPAVMQQKHPQQHFSAELLAQSPTLQQQGAQQSPLSAHAAQMQQQQQPQQQMQHTIPMLHMHQHVDTLQQQQQHLLLQQQQQQQLAGTSSASTAPTSGASSSMSSALSTTPNNILSGISASASTSGSISSASLNVSLGLDDNDLSHDEDDDMDEHDLDDMEPKQQLIDGGSSSSTSLQAPPGSTGAQGAAGSGAKKAKPSYQCLQCPKSYRKRKSLLDHYKIHPGFCHDCGQPNGTSLEEIIHHNRTVHAKEFPFVCDTCGESYSRRQQFHAHVESHSKKEFKSESYSCIECGQKFPHKKLHQQHLDTTGHKADGAICEVCGADFPSKNALYQHIIRVHKKDNFFECHICQNRFTLKANLERHVQLHTEVKRTYVCDICGSSYFTYPALKDHYSNAHTDASECKCTLCGKRFGSVKSLQRHLPSHSEERPHCCCYCDQTFKWKTHMVRHKQTVHGNQPSPKKVKRFAKDEEMVPTPDMPGPPPAKVAKKSTTSKPKQQAQQQNPQQQQLQRGVSNVSTPPPLSTTPGTSQQDPFNASMISNSSSQSSTASASASQHSLSTNESQQNSLYTQSFNAEKLIGHQAQQQQQQQPQQQQQQPQQQQQQQPQPQQQTLAQVPPQHCNPAVASVHHTQQQQLQQPQLQQQRPTPPPAQQQQHRRTPNTPDGTVNSGPAVLGVVGGNANVSGNNLMSRLNNFGAAAAGGVANITGVSEFHFDPNHGASAGQSNASAYQQHQLINQYQQQHHQQQQAASSATVVQQQQQHLRSHTPQSPHQPHPQQQQQQQHFTSPHHMPATQQQLHHHQQMLHHHQQMQQQHQQQQQQQQHRHNQQRSPLHHATPAQQLQQQHHQPSHSPQRGRLQSPQPQQSPLQHQQQQQQQQQQLQQQQQQYALQQQANEAPWANIGFGSSAVSGVSAQQPQPQQQQQPPTQQQQQQGVVSASGELKDNPAKFYIVDTPDFLGLPMNVGSNGGPSGTTTPNSHTQQQQQHQQQQQQQQSTVGPSGSVSNKQQESQIGGELMSFQSMWPSPGSAASQMMFSGGAQQQQQQQQQQQAQQQAQSNAQSGQAGAVNVGAADPHNYNNIGSILTNLIDTAPTSMEYNFDIMQPDGGQMGVSQSQAQAQQQHPQNSLAAHQQQQQQQQQQQSQPQHPHSAHHHQPHSLQQQQHHSAAAAALGNYGTAGLMRHTSLYGSPSGASLYDTSAAAAAAAHHHHHLPSHHPGLGDLTEQQQKNSFQPYHPHAASHSLGGHHPLAPTAHHPLAPHLLPPPPHASIYDRSVGGGYPTMLMGGGVGGGGDEQKTVLPPISDYMHHIQQQQLQSQHPQQSDLVYYPVKND</sequence>
<feature type="compositionally biased region" description="Low complexity" evidence="9">
    <location>
        <begin position="656"/>
        <end position="669"/>
    </location>
</feature>
<evidence type="ECO:0000256" key="9">
    <source>
        <dbReference type="SAM" id="MobiDB-lite"/>
    </source>
</evidence>
<feature type="domain" description="C2H2-type" evidence="10">
    <location>
        <begin position="1134"/>
        <end position="1161"/>
    </location>
</feature>
<evidence type="ECO:0000256" key="2">
    <source>
        <dbReference type="ARBA" id="ARBA00022723"/>
    </source>
</evidence>
<evidence type="ECO:0000313" key="12">
    <source>
        <dbReference type="RefSeq" id="XP_049317306.1"/>
    </source>
</evidence>
<feature type="region of interest" description="Disordered" evidence="9">
    <location>
        <begin position="814"/>
        <end position="842"/>
    </location>
</feature>
<dbReference type="PANTHER" id="PTHR24406">
    <property type="entry name" value="TRANSCRIPTIONAL REPRESSOR CTCFL-RELATED"/>
    <property type="match status" value="1"/>
</dbReference>
<dbReference type="Pfam" id="PF00096">
    <property type="entry name" value="zf-C2H2"/>
    <property type="match status" value="1"/>
</dbReference>
<accession>A0ABM3K751</accession>
<feature type="compositionally biased region" description="Polar residues" evidence="9">
    <location>
        <begin position="814"/>
        <end position="824"/>
    </location>
</feature>
<feature type="compositionally biased region" description="Low complexity" evidence="9">
    <location>
        <begin position="1825"/>
        <end position="1855"/>
    </location>
</feature>
<feature type="domain" description="C2H2-type" evidence="10">
    <location>
        <begin position="1163"/>
        <end position="1191"/>
    </location>
</feature>
<feature type="region of interest" description="Disordered" evidence="9">
    <location>
        <begin position="1368"/>
        <end position="1462"/>
    </location>
</feature>
<feature type="compositionally biased region" description="Low complexity" evidence="9">
    <location>
        <begin position="968"/>
        <end position="983"/>
    </location>
</feature>
<feature type="region of interest" description="Disordered" evidence="9">
    <location>
        <begin position="951"/>
        <end position="984"/>
    </location>
</feature>
<protein>
    <submittedName>
        <fullName evidence="12">Uncharacterized protein LOC105229188 isoform X2</fullName>
    </submittedName>
</protein>
<feature type="compositionally biased region" description="Low complexity" evidence="9">
    <location>
        <begin position="1623"/>
        <end position="1669"/>
    </location>
</feature>
<dbReference type="RefSeq" id="XP_049317306.1">
    <property type="nucleotide sequence ID" value="XM_049461349.1"/>
</dbReference>
<feature type="domain" description="C2H2-type" evidence="10">
    <location>
        <begin position="1105"/>
        <end position="1133"/>
    </location>
</feature>
<feature type="domain" description="C2H2-type" evidence="10">
    <location>
        <begin position="1220"/>
        <end position="1248"/>
    </location>
</feature>
<feature type="region of interest" description="Disordered" evidence="9">
    <location>
        <begin position="693"/>
        <end position="716"/>
    </location>
</feature>
<feature type="compositionally biased region" description="Low complexity" evidence="9">
    <location>
        <begin position="1599"/>
        <end position="1611"/>
    </location>
</feature>
<feature type="compositionally biased region" description="Polar residues" evidence="9">
    <location>
        <begin position="1807"/>
        <end position="1823"/>
    </location>
</feature>
<feature type="region of interest" description="Disordered" evidence="9">
    <location>
        <begin position="1527"/>
        <end position="1669"/>
    </location>
</feature>
<keyword evidence="8" id="KW-0175">Coiled coil</keyword>
<feature type="compositionally biased region" description="Basic residues" evidence="9">
    <location>
        <begin position="1587"/>
        <end position="1598"/>
    </location>
</feature>
<feature type="compositionally biased region" description="Low complexity" evidence="9">
    <location>
        <begin position="1418"/>
        <end position="1434"/>
    </location>
</feature>
<feature type="region of interest" description="Disordered" evidence="9">
    <location>
        <begin position="1994"/>
        <end position="2061"/>
    </location>
</feature>
<feature type="region of interest" description="Disordered" evidence="9">
    <location>
        <begin position="446"/>
        <end position="471"/>
    </location>
</feature>
<feature type="domain" description="C2H2-type" evidence="10">
    <location>
        <begin position="1076"/>
        <end position="1105"/>
    </location>
</feature>
<dbReference type="PROSITE" id="PS50157">
    <property type="entry name" value="ZINC_FINGER_C2H2_2"/>
    <property type="match status" value="8"/>
</dbReference>
<keyword evidence="11" id="KW-1185">Reference proteome</keyword>
<feature type="region of interest" description="Disordered" evidence="9">
    <location>
        <begin position="656"/>
        <end position="675"/>
    </location>
</feature>
<feature type="compositionally biased region" description="Low complexity" evidence="9">
    <location>
        <begin position="456"/>
        <end position="469"/>
    </location>
</feature>
<feature type="region of interest" description="Disordered" evidence="9">
    <location>
        <begin position="1887"/>
        <end position="1955"/>
    </location>
</feature>
<feature type="compositionally biased region" description="Low complexity" evidence="9">
    <location>
        <begin position="1527"/>
        <end position="1579"/>
    </location>
</feature>
<keyword evidence="4 7" id="KW-0863">Zinc-finger</keyword>
<feature type="domain" description="C2H2-type" evidence="10">
    <location>
        <begin position="1044"/>
        <end position="1071"/>
    </location>
</feature>
<dbReference type="PROSITE" id="PS00028">
    <property type="entry name" value="ZINC_FINGER_C2H2_1"/>
    <property type="match status" value="8"/>
</dbReference>
<evidence type="ECO:0000256" key="5">
    <source>
        <dbReference type="ARBA" id="ARBA00022833"/>
    </source>
</evidence>
<feature type="compositionally biased region" description="Polar residues" evidence="9">
    <location>
        <begin position="2011"/>
        <end position="2020"/>
    </location>
</feature>
<evidence type="ECO:0000256" key="8">
    <source>
        <dbReference type="SAM" id="Coils"/>
    </source>
</evidence>
<feature type="domain" description="C2H2-type" evidence="10">
    <location>
        <begin position="1192"/>
        <end position="1219"/>
    </location>
</feature>
<keyword evidence="5" id="KW-0862">Zinc</keyword>
<feature type="domain" description="C2H2-type" evidence="10">
    <location>
        <begin position="990"/>
        <end position="1014"/>
    </location>
</feature>
<dbReference type="Proteomes" id="UP001652620">
    <property type="component" value="Unplaced"/>
</dbReference>
<feature type="compositionally biased region" description="Low complexity" evidence="9">
    <location>
        <begin position="695"/>
        <end position="714"/>
    </location>
</feature>
<dbReference type="InterPro" id="IPR050888">
    <property type="entry name" value="ZnF_C2H2-type_TF"/>
</dbReference>
<dbReference type="SUPFAM" id="SSF57667">
    <property type="entry name" value="beta-beta-alpha zinc fingers"/>
    <property type="match status" value="3"/>
</dbReference>
<feature type="compositionally biased region" description="Low complexity" evidence="9">
    <location>
        <begin position="1901"/>
        <end position="1936"/>
    </location>
</feature>
<dbReference type="SMART" id="SM00355">
    <property type="entry name" value="ZnF_C2H2"/>
    <property type="match status" value="9"/>
</dbReference>
<feature type="region of interest" description="Disordered" evidence="9">
    <location>
        <begin position="868"/>
        <end position="897"/>
    </location>
</feature>
<dbReference type="GeneID" id="105229188"/>
<evidence type="ECO:0000256" key="7">
    <source>
        <dbReference type="PROSITE-ProRule" id="PRU00042"/>
    </source>
</evidence>
<evidence type="ECO:0000256" key="4">
    <source>
        <dbReference type="ARBA" id="ARBA00022771"/>
    </source>
</evidence>
<organism evidence="11 12">
    <name type="scientific">Bactrocera dorsalis</name>
    <name type="common">Oriental fruit fly</name>
    <name type="synonym">Dacus dorsalis</name>
    <dbReference type="NCBI Taxonomy" id="27457"/>
    <lineage>
        <taxon>Eukaryota</taxon>
        <taxon>Metazoa</taxon>
        <taxon>Ecdysozoa</taxon>
        <taxon>Arthropoda</taxon>
        <taxon>Hexapoda</taxon>
        <taxon>Insecta</taxon>
        <taxon>Pterygota</taxon>
        <taxon>Neoptera</taxon>
        <taxon>Endopterygota</taxon>
        <taxon>Diptera</taxon>
        <taxon>Brachycera</taxon>
        <taxon>Muscomorpha</taxon>
        <taxon>Tephritoidea</taxon>
        <taxon>Tephritidae</taxon>
        <taxon>Bactrocera</taxon>
        <taxon>Bactrocera</taxon>
    </lineage>
</organism>
<feature type="compositionally biased region" description="Low complexity" evidence="9">
    <location>
        <begin position="1373"/>
        <end position="1400"/>
    </location>
</feature>
<feature type="compositionally biased region" description="Low complexity" evidence="9">
    <location>
        <begin position="830"/>
        <end position="842"/>
    </location>
</feature>
<feature type="compositionally biased region" description="Low complexity" evidence="9">
    <location>
        <begin position="1325"/>
        <end position="1348"/>
    </location>
</feature>
<evidence type="ECO:0000313" key="11">
    <source>
        <dbReference type="Proteomes" id="UP001652620"/>
    </source>
</evidence>
<dbReference type="Gene3D" id="3.30.160.60">
    <property type="entry name" value="Classic Zinc Finger"/>
    <property type="match status" value="4"/>
</dbReference>
<feature type="region of interest" description="Disordered" evidence="9">
    <location>
        <begin position="1750"/>
        <end position="1859"/>
    </location>
</feature>
<feature type="compositionally biased region" description="Low complexity" evidence="9">
    <location>
        <begin position="2034"/>
        <end position="2048"/>
    </location>
</feature>
<dbReference type="InterPro" id="IPR036236">
    <property type="entry name" value="Znf_C2H2_sf"/>
</dbReference>
<feature type="compositionally biased region" description="Polar residues" evidence="9">
    <location>
        <begin position="1784"/>
        <end position="1800"/>
    </location>
</feature>
<feature type="region of interest" description="Disordered" evidence="9">
    <location>
        <begin position="1259"/>
        <end position="1356"/>
    </location>
</feature>
<evidence type="ECO:0000256" key="3">
    <source>
        <dbReference type="ARBA" id="ARBA00022737"/>
    </source>
</evidence>
<evidence type="ECO:0000259" key="10">
    <source>
        <dbReference type="PROSITE" id="PS50157"/>
    </source>
</evidence>
<keyword evidence="2" id="KW-0479">Metal-binding</keyword>
<gene>
    <name evidence="12" type="primary">LOC105229188</name>
</gene>
<comment type="subcellular location">
    <subcellularLocation>
        <location evidence="1">Nucleus</location>
    </subcellularLocation>
</comment>
<keyword evidence="6" id="KW-0539">Nucleus</keyword>
<feature type="coiled-coil region" evidence="8">
    <location>
        <begin position="745"/>
        <end position="773"/>
    </location>
</feature>
<reference evidence="12" key="1">
    <citation type="submission" date="2025-08" db="UniProtKB">
        <authorList>
            <consortium name="RefSeq"/>
        </authorList>
    </citation>
    <scope>IDENTIFICATION</scope>
    <source>
        <tissue evidence="12">Adult</tissue>
    </source>
</reference>
<evidence type="ECO:0000256" key="6">
    <source>
        <dbReference type="ARBA" id="ARBA00023242"/>
    </source>
</evidence>
<feature type="compositionally biased region" description="Low complexity" evidence="9">
    <location>
        <begin position="1286"/>
        <end position="1306"/>
    </location>
</feature>
<feature type="compositionally biased region" description="Low complexity" evidence="9">
    <location>
        <begin position="1761"/>
        <end position="1783"/>
    </location>
</feature>
<name>A0ABM3K751_BACDO</name>
<feature type="compositionally biased region" description="Low complexity" evidence="9">
    <location>
        <begin position="1694"/>
        <end position="1722"/>
    </location>
</feature>
<evidence type="ECO:0000256" key="1">
    <source>
        <dbReference type="ARBA" id="ARBA00004123"/>
    </source>
</evidence>
<proteinExistence type="predicted"/>
<feature type="region of interest" description="Disordered" evidence="9">
    <location>
        <begin position="491"/>
        <end position="524"/>
    </location>
</feature>
<feature type="compositionally biased region" description="Low complexity" evidence="9">
    <location>
        <begin position="491"/>
        <end position="514"/>
    </location>
</feature>